<reference evidence="1" key="1">
    <citation type="submission" date="2014-05" db="EMBL/GenBank/DDBJ databases">
        <authorList>
            <person name="Chronopoulou M."/>
        </authorList>
    </citation>
    <scope>NUCLEOTIDE SEQUENCE</scope>
    <source>
        <tissue evidence="1">Whole organism</tissue>
    </source>
</reference>
<sequence>MQISDHLSLLSLPSEQKINFKYIMNVVFDLRFFSQHLNYVLLFLFRKRLLLFFIKCAGVVLERGEGVYMYIIIMWS</sequence>
<protein>
    <submittedName>
        <fullName evidence="1">Uncharacterized protein</fullName>
    </submittedName>
</protein>
<proteinExistence type="predicted"/>
<accession>A0A0K2UQU4</accession>
<dbReference type="EMBL" id="HACA01023257">
    <property type="protein sequence ID" value="CDW40618.1"/>
    <property type="molecule type" value="Transcribed_RNA"/>
</dbReference>
<evidence type="ECO:0000313" key="1">
    <source>
        <dbReference type="EMBL" id="CDW40618.1"/>
    </source>
</evidence>
<organism evidence="1">
    <name type="scientific">Lepeophtheirus salmonis</name>
    <name type="common">Salmon louse</name>
    <name type="synonym">Caligus salmonis</name>
    <dbReference type="NCBI Taxonomy" id="72036"/>
    <lineage>
        <taxon>Eukaryota</taxon>
        <taxon>Metazoa</taxon>
        <taxon>Ecdysozoa</taxon>
        <taxon>Arthropoda</taxon>
        <taxon>Crustacea</taxon>
        <taxon>Multicrustacea</taxon>
        <taxon>Hexanauplia</taxon>
        <taxon>Copepoda</taxon>
        <taxon>Siphonostomatoida</taxon>
        <taxon>Caligidae</taxon>
        <taxon>Lepeophtheirus</taxon>
    </lineage>
</organism>
<name>A0A0K2UQU4_LEPSM</name>
<dbReference type="AlphaFoldDB" id="A0A0K2UQU4"/>